<evidence type="ECO:0008006" key="5">
    <source>
        <dbReference type="Google" id="ProtNLM"/>
    </source>
</evidence>
<evidence type="ECO:0000313" key="2">
    <source>
        <dbReference type="EMBL" id="XDS47473.1"/>
    </source>
</evidence>
<sequence>MPNAPARRNAREVPEILTQVICAAGVLCIGEIVCAPFILAMASNVGLALVPWACIASMLAVFFCYTVGFALFWAIDYVSAQIRQGLRERLTPIVFGLGGFIGFAAWGYFVIPAIFNSLLAGIDADPLSLGQRLAIGFNCAVLGFIAWFVAKMVSRRFSHHLASVVSVGIVTVVIAALGVFYMIMMFRYIAQS</sequence>
<accession>A0AB39UPT2</accession>
<evidence type="ECO:0000313" key="3">
    <source>
        <dbReference type="EMBL" id="XDS47816.1"/>
    </source>
</evidence>
<evidence type="ECO:0000256" key="1">
    <source>
        <dbReference type="SAM" id="Phobius"/>
    </source>
</evidence>
<dbReference type="EMBL" id="CP129675">
    <property type="protein sequence ID" value="XDS47473.1"/>
    <property type="molecule type" value="Genomic_DNA"/>
</dbReference>
<dbReference type="AlphaFoldDB" id="A0AB39UPT2"/>
<dbReference type="EMBL" id="CP129683">
    <property type="protein sequence ID" value="XDS50893.1"/>
    <property type="molecule type" value="Genomic_DNA"/>
</dbReference>
<dbReference type="EMBL" id="CP129682">
    <property type="protein sequence ID" value="XDS47816.1"/>
    <property type="molecule type" value="Genomic_DNA"/>
</dbReference>
<organism evidence="4">
    <name type="scientific">Bifidobacterium fermentum</name>
    <dbReference type="NCBI Taxonomy" id="3059035"/>
    <lineage>
        <taxon>Bacteria</taxon>
        <taxon>Bacillati</taxon>
        <taxon>Actinomycetota</taxon>
        <taxon>Actinomycetes</taxon>
        <taxon>Bifidobacteriales</taxon>
        <taxon>Bifidobacteriaceae</taxon>
        <taxon>Bifidobacterium</taxon>
    </lineage>
</organism>
<feature type="transmembrane region" description="Helical" evidence="1">
    <location>
        <begin position="161"/>
        <end position="189"/>
    </location>
</feature>
<feature type="transmembrane region" description="Helical" evidence="1">
    <location>
        <begin position="49"/>
        <end position="78"/>
    </location>
</feature>
<feature type="transmembrane region" description="Helical" evidence="1">
    <location>
        <begin position="20"/>
        <end position="43"/>
    </location>
</feature>
<evidence type="ECO:0000313" key="4">
    <source>
        <dbReference type="EMBL" id="XDS50893.1"/>
    </source>
</evidence>
<dbReference type="KEGG" id="bfk:QN062_01435"/>
<reference evidence="4" key="1">
    <citation type="submission" date="2023-07" db="EMBL/GenBank/DDBJ databases">
        <title>Bifidobacterium aquikefiriaerophilum sp. nov. and Bifidobacterium eccum sp. nov., isolated from water kefir.</title>
        <authorList>
            <person name="Breselge S."/>
            <person name="Bellassi P."/>
            <person name="Barcenilla C."/>
            <person name="Alvarez-Ordonez A."/>
            <person name="Morelli L."/>
            <person name="Cotter P.D."/>
        </authorList>
    </citation>
    <scope>NUCLEOTIDE SEQUENCE</scope>
    <source>
        <strain evidence="4">WK012_4_13</strain>
        <strain evidence="3">WK013_4_14</strain>
        <strain evidence="2">WK048_4_13</strain>
    </source>
</reference>
<keyword evidence="1" id="KW-0472">Membrane</keyword>
<protein>
    <recommendedName>
        <fullName evidence="5">Cd efflux system component</fullName>
    </recommendedName>
</protein>
<gene>
    <name evidence="4" type="ORF">QN062_01435</name>
    <name evidence="3" type="ORF">QN216_05440</name>
    <name evidence="2" type="ORF">QN217_05005</name>
</gene>
<keyword evidence="1" id="KW-0812">Transmembrane</keyword>
<dbReference type="RefSeq" id="WP_369341855.1">
    <property type="nucleotide sequence ID" value="NZ_CP129675.1"/>
</dbReference>
<feature type="transmembrane region" description="Helical" evidence="1">
    <location>
        <begin position="90"/>
        <end position="109"/>
    </location>
</feature>
<proteinExistence type="predicted"/>
<keyword evidence="1" id="KW-1133">Transmembrane helix</keyword>
<feature type="transmembrane region" description="Helical" evidence="1">
    <location>
        <begin position="129"/>
        <end position="149"/>
    </location>
</feature>
<name>A0AB39UPT2_9BIFI</name>